<feature type="domain" description="PASTA" evidence="1">
    <location>
        <begin position="162"/>
        <end position="230"/>
    </location>
</feature>
<dbReference type="SMART" id="SM00740">
    <property type="entry name" value="PASTA"/>
    <property type="match status" value="3"/>
</dbReference>
<proteinExistence type="predicted"/>
<sequence>VIAFIVGAIGLLFLDKIVMPLYVRSDAGRFLPDVTGMSFEEAKSTLELEGFVAKRGDVKYTSTYSAGTVIDQYPDAMRKVKPGRTVHLTIAERERMIMIPDLVGKSIRSGKLELSEVGLMVDSLISEYDADVPVDVIRWQYPRAGDYLRRGSGLTVIISKGKPPDFYQMPQLFGLSLEKAEQQLAKSQLPLGRITYRQNEDLVPYTILEQSIVSGTILDKPVPIDVTVSILDLNDVYNQLSDPKRKR</sequence>
<name>A0A381SY92_9ZZZZ</name>
<accession>A0A381SY92</accession>
<feature type="domain" description="PASTA" evidence="1">
    <location>
        <begin position="93"/>
        <end position="160"/>
    </location>
</feature>
<evidence type="ECO:0000259" key="1">
    <source>
        <dbReference type="PROSITE" id="PS51178"/>
    </source>
</evidence>
<organism evidence="2">
    <name type="scientific">marine metagenome</name>
    <dbReference type="NCBI Taxonomy" id="408172"/>
    <lineage>
        <taxon>unclassified sequences</taxon>
        <taxon>metagenomes</taxon>
        <taxon>ecological metagenomes</taxon>
    </lineage>
</organism>
<feature type="non-terminal residue" evidence="2">
    <location>
        <position position="1"/>
    </location>
</feature>
<dbReference type="CDD" id="cd06577">
    <property type="entry name" value="PASTA_pknB"/>
    <property type="match status" value="3"/>
</dbReference>
<dbReference type="InterPro" id="IPR005543">
    <property type="entry name" value="PASTA_dom"/>
</dbReference>
<evidence type="ECO:0000313" key="2">
    <source>
        <dbReference type="EMBL" id="SVA08982.1"/>
    </source>
</evidence>
<dbReference type="Pfam" id="PF03793">
    <property type="entry name" value="PASTA"/>
    <property type="match status" value="3"/>
</dbReference>
<dbReference type="PROSITE" id="PS51178">
    <property type="entry name" value="PASTA"/>
    <property type="match status" value="3"/>
</dbReference>
<gene>
    <name evidence="2" type="ORF">METZ01_LOCUS61836</name>
</gene>
<protein>
    <recommendedName>
        <fullName evidence="1">PASTA domain-containing protein</fullName>
    </recommendedName>
</protein>
<dbReference type="Gene3D" id="3.30.10.20">
    <property type="match status" value="3"/>
</dbReference>
<feature type="domain" description="PASTA" evidence="1">
    <location>
        <begin position="25"/>
        <end position="92"/>
    </location>
</feature>
<reference evidence="2" key="1">
    <citation type="submission" date="2018-05" db="EMBL/GenBank/DDBJ databases">
        <authorList>
            <person name="Lanie J.A."/>
            <person name="Ng W.-L."/>
            <person name="Kazmierczak K.M."/>
            <person name="Andrzejewski T.M."/>
            <person name="Davidsen T.M."/>
            <person name="Wayne K.J."/>
            <person name="Tettelin H."/>
            <person name="Glass J.I."/>
            <person name="Rusch D."/>
            <person name="Podicherti R."/>
            <person name="Tsui H.-C.T."/>
            <person name="Winkler M.E."/>
        </authorList>
    </citation>
    <scope>NUCLEOTIDE SEQUENCE</scope>
</reference>
<dbReference type="AlphaFoldDB" id="A0A381SY92"/>
<dbReference type="EMBL" id="UINC01003755">
    <property type="protein sequence ID" value="SVA08982.1"/>
    <property type="molecule type" value="Genomic_DNA"/>
</dbReference>